<accession>A0A6A6VI49</accession>
<keyword evidence="3" id="KW-1185">Reference proteome</keyword>
<dbReference type="EMBL" id="MU006565">
    <property type="protein sequence ID" value="KAF2749823.1"/>
    <property type="molecule type" value="Genomic_DNA"/>
</dbReference>
<name>A0A6A6VI49_9PLEO</name>
<feature type="compositionally biased region" description="Low complexity" evidence="1">
    <location>
        <begin position="290"/>
        <end position="301"/>
    </location>
</feature>
<protein>
    <submittedName>
        <fullName evidence="2">Uncharacterized protein</fullName>
    </submittedName>
</protein>
<feature type="compositionally biased region" description="Polar residues" evidence="1">
    <location>
        <begin position="232"/>
        <end position="245"/>
    </location>
</feature>
<feature type="compositionally biased region" description="Polar residues" evidence="1">
    <location>
        <begin position="272"/>
        <end position="284"/>
    </location>
</feature>
<evidence type="ECO:0000256" key="1">
    <source>
        <dbReference type="SAM" id="MobiDB-lite"/>
    </source>
</evidence>
<dbReference type="Proteomes" id="UP000799440">
    <property type="component" value="Unassembled WGS sequence"/>
</dbReference>
<feature type="compositionally biased region" description="Basic and acidic residues" evidence="1">
    <location>
        <begin position="196"/>
        <end position="206"/>
    </location>
</feature>
<feature type="compositionally biased region" description="Polar residues" evidence="1">
    <location>
        <begin position="309"/>
        <end position="326"/>
    </location>
</feature>
<gene>
    <name evidence="2" type="ORF">M011DRAFT_475160</name>
</gene>
<proteinExistence type="predicted"/>
<feature type="region of interest" description="Disordered" evidence="1">
    <location>
        <begin position="40"/>
        <end position="340"/>
    </location>
</feature>
<organism evidence="2 3">
    <name type="scientific">Sporormia fimetaria CBS 119925</name>
    <dbReference type="NCBI Taxonomy" id="1340428"/>
    <lineage>
        <taxon>Eukaryota</taxon>
        <taxon>Fungi</taxon>
        <taxon>Dikarya</taxon>
        <taxon>Ascomycota</taxon>
        <taxon>Pezizomycotina</taxon>
        <taxon>Dothideomycetes</taxon>
        <taxon>Pleosporomycetidae</taxon>
        <taxon>Pleosporales</taxon>
        <taxon>Sporormiaceae</taxon>
        <taxon>Sporormia</taxon>
    </lineage>
</organism>
<dbReference type="AlphaFoldDB" id="A0A6A6VI49"/>
<feature type="compositionally biased region" description="Basic and acidic residues" evidence="1">
    <location>
        <begin position="331"/>
        <end position="340"/>
    </location>
</feature>
<evidence type="ECO:0000313" key="2">
    <source>
        <dbReference type="EMBL" id="KAF2749823.1"/>
    </source>
</evidence>
<feature type="compositionally biased region" description="Pro residues" evidence="1">
    <location>
        <begin position="58"/>
        <end position="73"/>
    </location>
</feature>
<feature type="compositionally biased region" description="Pro residues" evidence="1">
    <location>
        <begin position="119"/>
        <end position="131"/>
    </location>
</feature>
<sequence>MGSDIHRLLGPEPAPPRPNTTTSFLAANCSLPSCSELVSGKPPIAYGPPPSYSAHNPLTPPPTTALNSPPTPAYPHMATWIPHAPQKHHNIGPEDGPPSQQDQAARPARPENEFQPYHPMTPPQAQKPPPHSGKRPLVPLRPATERPAPISPAPTPRLSVEAHPQAGSSNGPGPGRANSAESMPPPSSPLRQFQDNTKDFAKRDAPRGTLAEGVYPNANMPVPARTCDPSCKTCNANASVSQVTESFKEGPIGASQSEDASKLHNAGVPGSSGRSSPIRNNTPSLKRKSPSSPSDDAASASKSRKVTPDTATLAQADPTPSFQPPQTAAEEPNHEELETQ</sequence>
<reference evidence="2" key="1">
    <citation type="journal article" date="2020" name="Stud. Mycol.">
        <title>101 Dothideomycetes genomes: a test case for predicting lifestyles and emergence of pathogens.</title>
        <authorList>
            <person name="Haridas S."/>
            <person name="Albert R."/>
            <person name="Binder M."/>
            <person name="Bloem J."/>
            <person name="Labutti K."/>
            <person name="Salamov A."/>
            <person name="Andreopoulos B."/>
            <person name="Baker S."/>
            <person name="Barry K."/>
            <person name="Bills G."/>
            <person name="Bluhm B."/>
            <person name="Cannon C."/>
            <person name="Castanera R."/>
            <person name="Culley D."/>
            <person name="Daum C."/>
            <person name="Ezra D."/>
            <person name="Gonzalez J."/>
            <person name="Henrissat B."/>
            <person name="Kuo A."/>
            <person name="Liang C."/>
            <person name="Lipzen A."/>
            <person name="Lutzoni F."/>
            <person name="Magnuson J."/>
            <person name="Mondo S."/>
            <person name="Nolan M."/>
            <person name="Ohm R."/>
            <person name="Pangilinan J."/>
            <person name="Park H.-J."/>
            <person name="Ramirez L."/>
            <person name="Alfaro M."/>
            <person name="Sun H."/>
            <person name="Tritt A."/>
            <person name="Yoshinaga Y."/>
            <person name="Zwiers L.-H."/>
            <person name="Turgeon B."/>
            <person name="Goodwin S."/>
            <person name="Spatafora J."/>
            <person name="Crous P."/>
            <person name="Grigoriev I."/>
        </authorList>
    </citation>
    <scope>NUCLEOTIDE SEQUENCE</scope>
    <source>
        <strain evidence="2">CBS 119925</strain>
    </source>
</reference>
<feature type="region of interest" description="Disordered" evidence="1">
    <location>
        <begin position="1"/>
        <end position="22"/>
    </location>
</feature>
<evidence type="ECO:0000313" key="3">
    <source>
        <dbReference type="Proteomes" id="UP000799440"/>
    </source>
</evidence>